<name>A0ACB7RTT6_HYAAI</name>
<comment type="caution">
    <text evidence="1">The sequence shown here is derived from an EMBL/GenBank/DDBJ whole genome shotgun (WGS) entry which is preliminary data.</text>
</comment>
<organism evidence="1 2">
    <name type="scientific">Hyalomma asiaticum</name>
    <name type="common">Tick</name>
    <dbReference type="NCBI Taxonomy" id="266040"/>
    <lineage>
        <taxon>Eukaryota</taxon>
        <taxon>Metazoa</taxon>
        <taxon>Ecdysozoa</taxon>
        <taxon>Arthropoda</taxon>
        <taxon>Chelicerata</taxon>
        <taxon>Arachnida</taxon>
        <taxon>Acari</taxon>
        <taxon>Parasitiformes</taxon>
        <taxon>Ixodida</taxon>
        <taxon>Ixodoidea</taxon>
        <taxon>Ixodidae</taxon>
        <taxon>Hyalomminae</taxon>
        <taxon>Hyalomma</taxon>
    </lineage>
</organism>
<keyword evidence="2" id="KW-1185">Reference proteome</keyword>
<proteinExistence type="predicted"/>
<evidence type="ECO:0000313" key="1">
    <source>
        <dbReference type="EMBL" id="KAH6926116.1"/>
    </source>
</evidence>
<dbReference type="Proteomes" id="UP000821845">
    <property type="component" value="Chromosome 7"/>
</dbReference>
<sequence>MQTAIVDTGGAHSLASTQSRSPPSDVDLATHTTPRCFCISYRCAGPPAPHPSRDKFNAAIAAFEELPADDVMGTDHLLTAVGKKAV</sequence>
<gene>
    <name evidence="1" type="ORF">HPB50_014577</name>
</gene>
<dbReference type="EMBL" id="CM023487">
    <property type="protein sequence ID" value="KAH6926116.1"/>
    <property type="molecule type" value="Genomic_DNA"/>
</dbReference>
<protein>
    <submittedName>
        <fullName evidence="1">Uncharacterized protein</fullName>
    </submittedName>
</protein>
<accession>A0ACB7RTT6</accession>
<reference evidence="1" key="1">
    <citation type="submission" date="2020-05" db="EMBL/GenBank/DDBJ databases">
        <title>Large-scale comparative analyses of tick genomes elucidate their genetic diversity and vector capacities.</title>
        <authorList>
            <person name="Jia N."/>
            <person name="Wang J."/>
            <person name="Shi W."/>
            <person name="Du L."/>
            <person name="Sun Y."/>
            <person name="Zhan W."/>
            <person name="Jiang J."/>
            <person name="Wang Q."/>
            <person name="Zhang B."/>
            <person name="Ji P."/>
            <person name="Sakyi L.B."/>
            <person name="Cui X."/>
            <person name="Yuan T."/>
            <person name="Jiang B."/>
            <person name="Yang W."/>
            <person name="Lam T.T.-Y."/>
            <person name="Chang Q."/>
            <person name="Ding S."/>
            <person name="Wang X."/>
            <person name="Zhu J."/>
            <person name="Ruan X."/>
            <person name="Zhao L."/>
            <person name="Wei J."/>
            <person name="Que T."/>
            <person name="Du C."/>
            <person name="Cheng J."/>
            <person name="Dai P."/>
            <person name="Han X."/>
            <person name="Huang E."/>
            <person name="Gao Y."/>
            <person name="Liu J."/>
            <person name="Shao H."/>
            <person name="Ye R."/>
            <person name="Li L."/>
            <person name="Wei W."/>
            <person name="Wang X."/>
            <person name="Wang C."/>
            <person name="Yang T."/>
            <person name="Huo Q."/>
            <person name="Li W."/>
            <person name="Guo W."/>
            <person name="Chen H."/>
            <person name="Zhou L."/>
            <person name="Ni X."/>
            <person name="Tian J."/>
            <person name="Zhou Y."/>
            <person name="Sheng Y."/>
            <person name="Liu T."/>
            <person name="Pan Y."/>
            <person name="Xia L."/>
            <person name="Li J."/>
            <person name="Zhao F."/>
            <person name="Cao W."/>
        </authorList>
    </citation>
    <scope>NUCLEOTIDE SEQUENCE</scope>
    <source>
        <strain evidence="1">Hyas-2018</strain>
    </source>
</reference>
<evidence type="ECO:0000313" key="2">
    <source>
        <dbReference type="Proteomes" id="UP000821845"/>
    </source>
</evidence>